<accession>A0A6I4R1B1</accession>
<dbReference type="EC" id="3.2.1.17" evidence="6"/>
<evidence type="ECO:0000256" key="4">
    <source>
        <dbReference type="ARBA" id="ARBA00022801"/>
    </source>
</evidence>
<dbReference type="GO" id="GO:0009253">
    <property type="term" value="P:peptidoglycan catabolic process"/>
    <property type="evidence" value="ECO:0007669"/>
    <property type="project" value="InterPro"/>
</dbReference>
<dbReference type="GO" id="GO:0031640">
    <property type="term" value="P:killing of cells of another organism"/>
    <property type="evidence" value="ECO:0007669"/>
    <property type="project" value="UniProtKB-KW"/>
</dbReference>
<evidence type="ECO:0000256" key="2">
    <source>
        <dbReference type="ARBA" id="ARBA00022529"/>
    </source>
</evidence>
<dbReference type="Gene3D" id="1.10.530.40">
    <property type="match status" value="1"/>
</dbReference>
<dbReference type="PANTHER" id="PTHR38107:SF4">
    <property type="entry name" value="LYSOZYME"/>
    <property type="match status" value="1"/>
</dbReference>
<protein>
    <recommendedName>
        <fullName evidence="6">Lysozyme</fullName>
        <ecNumber evidence="6">3.2.1.17</ecNumber>
    </recommendedName>
</protein>
<dbReference type="InterPro" id="IPR034690">
    <property type="entry name" value="Endolysin_T4_type"/>
</dbReference>
<organism evidence="7 8">
    <name type="scientific">Glaesserella parasuis</name>
    <name type="common">Haemophilus parasuis</name>
    <dbReference type="NCBI Taxonomy" id="738"/>
    <lineage>
        <taxon>Bacteria</taxon>
        <taxon>Pseudomonadati</taxon>
        <taxon>Pseudomonadota</taxon>
        <taxon>Gammaproteobacteria</taxon>
        <taxon>Pasteurellales</taxon>
        <taxon>Pasteurellaceae</taxon>
        <taxon>Glaesserella</taxon>
    </lineage>
</organism>
<dbReference type="GO" id="GO:0042742">
    <property type="term" value="P:defense response to bacterium"/>
    <property type="evidence" value="ECO:0007669"/>
    <property type="project" value="UniProtKB-KW"/>
</dbReference>
<dbReference type="GO" id="GO:0003796">
    <property type="term" value="F:lysozyme activity"/>
    <property type="evidence" value="ECO:0007669"/>
    <property type="project" value="UniProtKB-EC"/>
</dbReference>
<dbReference type="Pfam" id="PF00959">
    <property type="entry name" value="Phage_lysozyme"/>
    <property type="match status" value="1"/>
</dbReference>
<dbReference type="InterPro" id="IPR023347">
    <property type="entry name" value="Lysozyme_dom_sf"/>
</dbReference>
<dbReference type="AlphaFoldDB" id="A0A6I4R1B1"/>
<gene>
    <name evidence="7" type="ORF">N5925_00255</name>
</gene>
<dbReference type="EMBL" id="JAODIR010000001">
    <property type="protein sequence ID" value="MDD2167060.1"/>
    <property type="molecule type" value="Genomic_DNA"/>
</dbReference>
<keyword evidence="3 6" id="KW-0081">Bacteriolytic enzyme</keyword>
<name>A0A6I4R1B1_GLAPU</name>
<reference evidence="7" key="1">
    <citation type="submission" date="2022-09" db="EMBL/GenBank/DDBJ databases">
        <title>Molecular characterization of Glaesserella parasuis strains circulating in commercial swine farms using whole-genome sequencing.</title>
        <authorList>
            <person name="Mugabi R."/>
            <person name="Clavijo M."/>
            <person name="Li G."/>
        </authorList>
    </citation>
    <scope>NUCLEOTIDE SEQUENCE</scope>
    <source>
        <strain evidence="7">0435-53</strain>
    </source>
</reference>
<dbReference type="InterPro" id="IPR051018">
    <property type="entry name" value="Bacteriophage_GH24"/>
</dbReference>
<evidence type="ECO:0000256" key="1">
    <source>
        <dbReference type="ARBA" id="ARBA00000632"/>
    </source>
</evidence>
<dbReference type="SUPFAM" id="SSF53955">
    <property type="entry name" value="Lysozyme-like"/>
    <property type="match status" value="1"/>
</dbReference>
<evidence type="ECO:0000256" key="5">
    <source>
        <dbReference type="ARBA" id="ARBA00023295"/>
    </source>
</evidence>
<comment type="similarity">
    <text evidence="6">Belongs to the glycosyl hydrolase 24 family.</text>
</comment>
<evidence type="ECO:0000256" key="3">
    <source>
        <dbReference type="ARBA" id="ARBA00022638"/>
    </source>
</evidence>
<dbReference type="InterPro" id="IPR023346">
    <property type="entry name" value="Lysozyme-like_dom_sf"/>
</dbReference>
<proteinExistence type="inferred from homology"/>
<dbReference type="RefSeq" id="WP_021118207.1">
    <property type="nucleotide sequence ID" value="NZ_CP015099.1"/>
</dbReference>
<keyword evidence="4 6" id="KW-0378">Hydrolase</keyword>
<sequence>MNKNLKFGGAMVCGIGAIIGLVQLNHPEIRTSQKGLAIIGNAEGCRRDPYVCPANILTVGIGSTEATSGKIERKIYSDKEIADRWAKDLAEAERCVNRYANGKKMPQGAFDALTSITFNAGCGTMRHSTLFKLANQGYSPAMCEQFSRWVYANGKKLRGLEIRREKEKALCLAL</sequence>
<comment type="catalytic activity">
    <reaction evidence="1 6">
        <text>Hydrolysis of (1-&gt;4)-beta-linkages between N-acetylmuramic acid and N-acetyl-D-glucosamine residues in a peptidoglycan and between N-acetyl-D-glucosamine residues in chitodextrins.</text>
        <dbReference type="EC" id="3.2.1.17"/>
    </reaction>
</comment>
<keyword evidence="2 6" id="KW-0929">Antimicrobial</keyword>
<comment type="caution">
    <text evidence="7">The sequence shown here is derived from an EMBL/GenBank/DDBJ whole genome shotgun (WGS) entry which is preliminary data.</text>
</comment>
<dbReference type="Proteomes" id="UP001148834">
    <property type="component" value="Unassembled WGS sequence"/>
</dbReference>
<dbReference type="InterPro" id="IPR002196">
    <property type="entry name" value="Glyco_hydro_24"/>
</dbReference>
<evidence type="ECO:0000313" key="8">
    <source>
        <dbReference type="Proteomes" id="UP001148834"/>
    </source>
</evidence>
<evidence type="ECO:0000256" key="6">
    <source>
        <dbReference type="RuleBase" id="RU003788"/>
    </source>
</evidence>
<dbReference type="GO" id="GO:0016998">
    <property type="term" value="P:cell wall macromolecule catabolic process"/>
    <property type="evidence" value="ECO:0007669"/>
    <property type="project" value="InterPro"/>
</dbReference>
<dbReference type="CDD" id="cd16901">
    <property type="entry name" value="lyz_P1"/>
    <property type="match status" value="1"/>
</dbReference>
<dbReference type="HAMAP" id="MF_04110">
    <property type="entry name" value="ENDOLYSIN_T4"/>
    <property type="match status" value="1"/>
</dbReference>
<keyword evidence="5 6" id="KW-0326">Glycosidase</keyword>
<evidence type="ECO:0000313" key="7">
    <source>
        <dbReference type="EMBL" id="MDD2167060.1"/>
    </source>
</evidence>
<dbReference type="PANTHER" id="PTHR38107">
    <property type="match status" value="1"/>
</dbReference>